<dbReference type="Gene3D" id="3.40.109.10">
    <property type="entry name" value="NADH Oxidase"/>
    <property type="match status" value="1"/>
</dbReference>
<accession>A0AA97CYR0</accession>
<proteinExistence type="predicted"/>
<evidence type="ECO:0000256" key="1">
    <source>
        <dbReference type="SAM" id="MobiDB-lite"/>
    </source>
</evidence>
<feature type="region of interest" description="Disordered" evidence="1">
    <location>
        <begin position="1"/>
        <end position="41"/>
    </location>
</feature>
<organism evidence="2">
    <name type="scientific">Gordonia sp. MP11Mi</name>
    <dbReference type="NCBI Taxonomy" id="3022769"/>
    <lineage>
        <taxon>Bacteria</taxon>
        <taxon>Bacillati</taxon>
        <taxon>Actinomycetota</taxon>
        <taxon>Actinomycetes</taxon>
        <taxon>Mycobacteriales</taxon>
        <taxon>Gordoniaceae</taxon>
        <taxon>Gordonia</taxon>
    </lineage>
</organism>
<name>A0AA97CYR0_9ACTN</name>
<dbReference type="EMBL" id="CP128986">
    <property type="protein sequence ID" value="WOC13546.1"/>
    <property type="molecule type" value="Genomic_DNA"/>
</dbReference>
<protein>
    <submittedName>
        <fullName evidence="2">Uncharacterized protein</fullName>
    </submittedName>
</protein>
<dbReference type="GO" id="GO:0016491">
    <property type="term" value="F:oxidoreductase activity"/>
    <property type="evidence" value="ECO:0007669"/>
    <property type="project" value="InterPro"/>
</dbReference>
<gene>
    <name evidence="2" type="ORF">MP11Mi_26490</name>
</gene>
<evidence type="ECO:0000313" key="2">
    <source>
        <dbReference type="EMBL" id="WOC13546.1"/>
    </source>
</evidence>
<dbReference type="InterPro" id="IPR000415">
    <property type="entry name" value="Nitroreductase-like"/>
</dbReference>
<sequence>MVGPTSSRSFRRPTCEPMIPDDLARAWTPADPGQPVPPGPRTNPWAAVGAVPVVAPPRVAALLDGLWNDGGPHMLPDGARSHVARRPVPSAGGAYPVQTHLVVGDVGFDGLDPGRYVLDDNSATLLRRGPVGAGSDRTHLVFTVLPGRSYSRYRHRSWPLWIADTAYAVAAVEFLCATHTPVMLGPDRRIRSLLGFAPATDTNRWTDAGLVPEIALAATTLSHRTAVSEVRRTALRSRRSPAVADFASRIGRQRPTDGTVTIAQASQQRWVLGADHVRSWTVSPTDDAQTLLAALWSVHRAAAHLVYRHALDGRRTCRPVSGTTLVGGRWPVHAVASLDRRATEERR</sequence>
<dbReference type="AlphaFoldDB" id="A0AA97CYR0"/>
<feature type="compositionally biased region" description="Pro residues" evidence="1">
    <location>
        <begin position="32"/>
        <end position="41"/>
    </location>
</feature>
<reference evidence="2" key="1">
    <citation type="submission" date="2023-06" db="EMBL/GenBank/DDBJ databases">
        <title>Gordonia sp. nov. and Pseudochrobactrum sp. nov., two species isolated from the burying beetle Nicrophorus vespilloides.</title>
        <authorList>
            <person name="Poehlein A."/>
            <person name="Guzman J."/>
            <person name="Daniel R."/>
            <person name="Vilcinskas A."/>
        </authorList>
    </citation>
    <scope>NUCLEOTIDE SEQUENCE</scope>
    <source>
        <strain evidence="2">MP11Mi</strain>
    </source>
</reference>